<evidence type="ECO:0000256" key="2">
    <source>
        <dbReference type="SAM" id="Phobius"/>
    </source>
</evidence>
<dbReference type="EMBL" id="FNRK01000025">
    <property type="protein sequence ID" value="SEA72906.1"/>
    <property type="molecule type" value="Genomic_DNA"/>
</dbReference>
<dbReference type="Gene3D" id="2.60.40.1220">
    <property type="match status" value="1"/>
</dbReference>
<dbReference type="InterPro" id="IPR014755">
    <property type="entry name" value="Cu-Rt/internalin_Ig-like"/>
</dbReference>
<gene>
    <name evidence="4" type="ORF">SAMN04515656_12516</name>
</gene>
<keyword evidence="1" id="KW-0732">Signal</keyword>
<dbReference type="Pfam" id="PF13205">
    <property type="entry name" value="Big_5"/>
    <property type="match status" value="1"/>
</dbReference>
<proteinExistence type="predicted"/>
<name>A0A1H4DK29_9FIRM</name>
<evidence type="ECO:0000256" key="1">
    <source>
        <dbReference type="ARBA" id="ARBA00022729"/>
    </source>
</evidence>
<reference evidence="4 5" key="1">
    <citation type="submission" date="2016-10" db="EMBL/GenBank/DDBJ databases">
        <authorList>
            <person name="de Groot N.N."/>
        </authorList>
    </citation>
    <scope>NUCLEOTIDE SEQUENCE [LARGE SCALE GENOMIC DNA]</scope>
    <source>
        <strain evidence="4 5">SR12</strain>
    </source>
</reference>
<dbReference type="Proteomes" id="UP000199394">
    <property type="component" value="Unassembled WGS sequence"/>
</dbReference>
<evidence type="ECO:0000313" key="5">
    <source>
        <dbReference type="Proteomes" id="UP000199394"/>
    </source>
</evidence>
<keyword evidence="2" id="KW-1133">Transmembrane helix</keyword>
<dbReference type="AlphaFoldDB" id="A0A1H4DK29"/>
<sequence length="174" mass="18793">MLIVGMLLMLGTATEGLCPVRAEEPLGLVSSSPANKATEVPLNTIIELEFNKNVVSTGVRTVNTNAITLWQNDTKIPVEITMADENEAPDRRNYIIVTPKESLREGKTYTLRIDTTISARDGSVMAGPAKIAFTTVVPPSKSTGNLRMIIGLVLGLGLAIGPILYHKVEKKHRA</sequence>
<keyword evidence="5" id="KW-1185">Reference proteome</keyword>
<feature type="transmembrane region" description="Helical" evidence="2">
    <location>
        <begin position="146"/>
        <end position="165"/>
    </location>
</feature>
<evidence type="ECO:0000313" key="4">
    <source>
        <dbReference type="EMBL" id="SEA72906.1"/>
    </source>
</evidence>
<evidence type="ECO:0000259" key="3">
    <source>
        <dbReference type="Pfam" id="PF13205"/>
    </source>
</evidence>
<protein>
    <submittedName>
        <fullName evidence="4">Ig-like domain-containing protein</fullName>
    </submittedName>
</protein>
<keyword evidence="2" id="KW-0472">Membrane</keyword>
<organism evidence="4 5">
    <name type="scientific">Eubacterium aggregans</name>
    <dbReference type="NCBI Taxonomy" id="81409"/>
    <lineage>
        <taxon>Bacteria</taxon>
        <taxon>Bacillati</taxon>
        <taxon>Bacillota</taxon>
        <taxon>Clostridia</taxon>
        <taxon>Eubacteriales</taxon>
        <taxon>Eubacteriaceae</taxon>
        <taxon>Eubacterium</taxon>
    </lineage>
</organism>
<dbReference type="STRING" id="81409.SAMN04515656_12516"/>
<keyword evidence="2" id="KW-0812">Transmembrane</keyword>
<feature type="domain" description="SbsA Ig-like" evidence="3">
    <location>
        <begin position="23"/>
        <end position="135"/>
    </location>
</feature>
<dbReference type="InterPro" id="IPR032812">
    <property type="entry name" value="SbsA_Ig"/>
</dbReference>
<accession>A0A1H4DK29</accession>